<protein>
    <recommendedName>
        <fullName evidence="4">Reverse transcriptase</fullName>
    </recommendedName>
</protein>
<dbReference type="OrthoDB" id="10650575at2759"/>
<keyword evidence="3" id="KW-1185">Reference proteome</keyword>
<dbReference type="InterPro" id="IPR051320">
    <property type="entry name" value="Viral_Replic_Matur_Polypro"/>
</dbReference>
<accession>A0A225WF34</accession>
<dbReference type="InterPro" id="IPR043502">
    <property type="entry name" value="DNA/RNA_pol_sf"/>
</dbReference>
<evidence type="ECO:0000256" key="1">
    <source>
        <dbReference type="SAM" id="MobiDB-lite"/>
    </source>
</evidence>
<dbReference type="PANTHER" id="PTHR33064:SF37">
    <property type="entry name" value="RIBONUCLEASE H"/>
    <property type="match status" value="1"/>
</dbReference>
<dbReference type="STRING" id="4795.A0A225WF34"/>
<proteinExistence type="predicted"/>
<comment type="caution">
    <text evidence="2">The sequence shown here is derived from an EMBL/GenBank/DDBJ whole genome shotgun (WGS) entry which is preliminary data.</text>
</comment>
<dbReference type="AlphaFoldDB" id="A0A225WF34"/>
<evidence type="ECO:0000313" key="2">
    <source>
        <dbReference type="EMBL" id="OWZ15627.1"/>
    </source>
</evidence>
<name>A0A225WF34_9STRA</name>
<feature type="region of interest" description="Disordered" evidence="1">
    <location>
        <begin position="238"/>
        <end position="266"/>
    </location>
</feature>
<dbReference type="SUPFAM" id="SSF56672">
    <property type="entry name" value="DNA/RNA polymerases"/>
    <property type="match status" value="1"/>
</dbReference>
<dbReference type="EMBL" id="NBNE01001085">
    <property type="protein sequence ID" value="OWZ15627.1"/>
    <property type="molecule type" value="Genomic_DNA"/>
</dbReference>
<gene>
    <name evidence="2" type="ORF">PHMEG_00010703</name>
</gene>
<dbReference type="PANTHER" id="PTHR33064">
    <property type="entry name" value="POL PROTEIN"/>
    <property type="match status" value="1"/>
</dbReference>
<evidence type="ECO:0008006" key="4">
    <source>
        <dbReference type="Google" id="ProtNLM"/>
    </source>
</evidence>
<sequence length="266" mass="29222">MPSYSDTFTLNLDRDDAADVQPLRLVYRAARSRTLAKRGTDEFRITVLYQTVNRLIISLADAAPNLAVMMMSVRGPYGFGAFESHKGFCRGLFSFVAEYGVFTPTCVPQGAYGSAMHFETQMNDVPKDLGVSQCASLDHRGLVWIGDDLSGKPDAVFCCLTPAKLKSNTRKCKLFAKLVKRCGKLIDEVVVEHDPERLAALQQMPLSPTGGALQHFLRALNWLWDYMVDYGTTAGEAGAGDATRGRRKDQLPGATLDWNGGEAKAF</sequence>
<reference evidence="3" key="1">
    <citation type="submission" date="2017-03" db="EMBL/GenBank/DDBJ databases">
        <title>Phytopthora megakarya and P. palmivora, two closely related causual agents of cacao black pod achieved similar genome size and gene model numbers by different mechanisms.</title>
        <authorList>
            <person name="Ali S."/>
            <person name="Shao J."/>
            <person name="Larry D.J."/>
            <person name="Kronmiller B."/>
            <person name="Shen D."/>
            <person name="Strem M.D."/>
            <person name="Melnick R.L."/>
            <person name="Guiltinan M.J."/>
            <person name="Tyler B.M."/>
            <person name="Meinhardt L.W."/>
            <person name="Bailey B.A."/>
        </authorList>
    </citation>
    <scope>NUCLEOTIDE SEQUENCE [LARGE SCALE GENOMIC DNA]</scope>
    <source>
        <strain evidence="3">zdho120</strain>
    </source>
</reference>
<organism evidence="2 3">
    <name type="scientific">Phytophthora megakarya</name>
    <dbReference type="NCBI Taxonomy" id="4795"/>
    <lineage>
        <taxon>Eukaryota</taxon>
        <taxon>Sar</taxon>
        <taxon>Stramenopiles</taxon>
        <taxon>Oomycota</taxon>
        <taxon>Peronosporomycetes</taxon>
        <taxon>Peronosporales</taxon>
        <taxon>Peronosporaceae</taxon>
        <taxon>Phytophthora</taxon>
    </lineage>
</organism>
<dbReference type="Proteomes" id="UP000198211">
    <property type="component" value="Unassembled WGS sequence"/>
</dbReference>
<evidence type="ECO:0000313" key="3">
    <source>
        <dbReference type="Proteomes" id="UP000198211"/>
    </source>
</evidence>